<evidence type="ECO:0000256" key="4">
    <source>
        <dbReference type="ARBA" id="ARBA00022519"/>
    </source>
</evidence>
<protein>
    <submittedName>
        <fullName evidence="10">Type II secretion system F family protein</fullName>
    </submittedName>
</protein>
<evidence type="ECO:0000313" key="11">
    <source>
        <dbReference type="Proteomes" id="UP001207654"/>
    </source>
</evidence>
<dbReference type="Pfam" id="PF00482">
    <property type="entry name" value="T2SSF"/>
    <property type="match status" value="2"/>
</dbReference>
<evidence type="ECO:0000256" key="3">
    <source>
        <dbReference type="ARBA" id="ARBA00022475"/>
    </source>
</evidence>
<evidence type="ECO:0000256" key="2">
    <source>
        <dbReference type="ARBA" id="ARBA00005745"/>
    </source>
</evidence>
<feature type="domain" description="Type II secretion system protein GspF" evidence="9">
    <location>
        <begin position="84"/>
        <end position="207"/>
    </location>
</feature>
<keyword evidence="11" id="KW-1185">Reference proteome</keyword>
<keyword evidence="7 8" id="KW-0472">Membrane</keyword>
<dbReference type="PANTHER" id="PTHR30012">
    <property type="entry name" value="GENERAL SECRETION PATHWAY PROTEIN"/>
    <property type="match status" value="1"/>
</dbReference>
<keyword evidence="5 8" id="KW-0812">Transmembrane</keyword>
<evidence type="ECO:0000256" key="8">
    <source>
        <dbReference type="SAM" id="Phobius"/>
    </source>
</evidence>
<feature type="transmembrane region" description="Helical" evidence="8">
    <location>
        <begin position="393"/>
        <end position="417"/>
    </location>
</feature>
<dbReference type="Proteomes" id="UP001207654">
    <property type="component" value="Unassembled WGS sequence"/>
</dbReference>
<sequence>MAATATQKSASPKSKNTAQFLWEAKTKSGETKKGEMEASDIEAVNARLKSLGLNPVKVRKKGLLDSDLNLALGSAVTGKDILVFTRQFATMIDAGLPLVQCLDILGSQMDNPAFRKVVFAIKNKVEQGSTFADALADHPKVFDELFVQLCAAGEVGGILDNILNRLAAYREKNEKLKRKVKGAMTYPVIVLLVAFGVTALLLLKVTPTFAKMFSDFGQALPAPTQFVVDLSEWCQKYVLHAFGGIAAIATAFTYTYRHPQGRRFLDKVFLMAPIFGPVIRKVAVARFTRTLGTMISSGVPILDALDVTAKTAGNRSVEEAIYYVRGKIAEGKNIAGPLLETKVFPPMVVQMIGVGEATGAMDTMLNKIADFYDDEVDTAVAGLTAMIEPLMMVFLGGVVGGFLISMYLPIFAIAGAVK</sequence>
<reference evidence="10 11" key="1">
    <citation type="submission" date="2022-11" db="EMBL/GenBank/DDBJ databases">
        <title>Minimal conservation of predation-associated metabolite biosynthetic gene clusters underscores biosynthetic potential of Myxococcota including descriptions for ten novel species: Archangium lansinium sp. nov., Myxococcus landrumus sp. nov., Nannocystis bai.</title>
        <authorList>
            <person name="Ahearne A."/>
            <person name="Stevens C."/>
            <person name="Phillips K."/>
        </authorList>
    </citation>
    <scope>NUCLEOTIDE SEQUENCE [LARGE SCALE GENOMIC DNA]</scope>
    <source>
        <strain evidence="10 11">MIWBW</strain>
    </source>
</reference>
<name>A0ABT4AHI6_9BACT</name>
<evidence type="ECO:0000256" key="1">
    <source>
        <dbReference type="ARBA" id="ARBA00004429"/>
    </source>
</evidence>
<dbReference type="EMBL" id="JAPNKA010000001">
    <property type="protein sequence ID" value="MCY1081153.1"/>
    <property type="molecule type" value="Genomic_DNA"/>
</dbReference>
<dbReference type="PRINTS" id="PR00812">
    <property type="entry name" value="BCTERIALGSPF"/>
</dbReference>
<dbReference type="InterPro" id="IPR042094">
    <property type="entry name" value="T2SS_GspF_sf"/>
</dbReference>
<keyword evidence="3" id="KW-1003">Cell membrane</keyword>
<evidence type="ECO:0000313" key="10">
    <source>
        <dbReference type="EMBL" id="MCY1081153.1"/>
    </source>
</evidence>
<comment type="caution">
    <text evidence="10">The sequence shown here is derived from an EMBL/GenBank/DDBJ whole genome shotgun (WGS) entry which is preliminary data.</text>
</comment>
<evidence type="ECO:0000256" key="7">
    <source>
        <dbReference type="ARBA" id="ARBA00023136"/>
    </source>
</evidence>
<feature type="transmembrane region" description="Helical" evidence="8">
    <location>
        <begin position="183"/>
        <end position="203"/>
    </location>
</feature>
<dbReference type="InterPro" id="IPR018076">
    <property type="entry name" value="T2SS_GspF_dom"/>
</dbReference>
<feature type="domain" description="Type II secretion system protein GspF" evidence="9">
    <location>
        <begin position="287"/>
        <end position="409"/>
    </location>
</feature>
<dbReference type="PANTHER" id="PTHR30012:SF7">
    <property type="entry name" value="PROTEIN TRANSPORT PROTEIN HOFC HOMOLOG"/>
    <property type="match status" value="1"/>
</dbReference>
<keyword evidence="6 8" id="KW-1133">Transmembrane helix</keyword>
<dbReference type="Gene3D" id="1.20.81.30">
    <property type="entry name" value="Type II secretion system (T2SS), domain F"/>
    <property type="match status" value="2"/>
</dbReference>
<comment type="similarity">
    <text evidence="2">Belongs to the GSP F family.</text>
</comment>
<accession>A0ABT4AHI6</accession>
<gene>
    <name evidence="10" type="ORF">OV287_42555</name>
</gene>
<evidence type="ECO:0000259" key="9">
    <source>
        <dbReference type="Pfam" id="PF00482"/>
    </source>
</evidence>
<feature type="transmembrane region" description="Helical" evidence="8">
    <location>
        <begin position="237"/>
        <end position="256"/>
    </location>
</feature>
<proteinExistence type="inferred from homology"/>
<keyword evidence="4" id="KW-0997">Cell inner membrane</keyword>
<organism evidence="10 11">
    <name type="scientific">Archangium lansingense</name>
    <dbReference type="NCBI Taxonomy" id="2995310"/>
    <lineage>
        <taxon>Bacteria</taxon>
        <taxon>Pseudomonadati</taxon>
        <taxon>Myxococcota</taxon>
        <taxon>Myxococcia</taxon>
        <taxon>Myxococcales</taxon>
        <taxon>Cystobacterineae</taxon>
        <taxon>Archangiaceae</taxon>
        <taxon>Archangium</taxon>
    </lineage>
</organism>
<comment type="subcellular location">
    <subcellularLocation>
        <location evidence="1">Cell inner membrane</location>
        <topology evidence="1">Multi-pass membrane protein</topology>
    </subcellularLocation>
</comment>
<evidence type="ECO:0000256" key="6">
    <source>
        <dbReference type="ARBA" id="ARBA00022989"/>
    </source>
</evidence>
<dbReference type="InterPro" id="IPR003004">
    <property type="entry name" value="GspF/PilC"/>
</dbReference>
<dbReference type="RefSeq" id="WP_267539760.1">
    <property type="nucleotide sequence ID" value="NZ_JAPNKA010000001.1"/>
</dbReference>
<evidence type="ECO:0000256" key="5">
    <source>
        <dbReference type="ARBA" id="ARBA00022692"/>
    </source>
</evidence>